<dbReference type="GO" id="GO:0003676">
    <property type="term" value="F:nucleic acid binding"/>
    <property type="evidence" value="ECO:0007669"/>
    <property type="project" value="InterPro"/>
</dbReference>
<sequence>MKDTLKHHGDKVRVYRPGRSLDILISGLYELMTAREIALAVALAGECSMDYLRVSDIRRAAFGRWSARVSCPIEIGYRMLDIGRIQVGEWTTALVQLASPPQIRCFKCLRTGHTRNLYKDNVDCSRRCFNCGGTNHMAGTCRAESSCPLYMDLGRAARHRLGSPTCLCPTFLAYSEARNGRLPSGQSVHGKKSVPRRVSRHRSEDIGSIEHTGGMPRSDSGSRPVEKSGDSRSPLRIRRGSPR</sequence>
<evidence type="ECO:0000313" key="5">
    <source>
        <dbReference type="Proteomes" id="UP001497644"/>
    </source>
</evidence>
<dbReference type="PROSITE" id="PS50158">
    <property type="entry name" value="ZF_CCHC"/>
    <property type="match status" value="1"/>
</dbReference>
<accession>A0AAV2MW34</accession>
<evidence type="ECO:0000313" key="4">
    <source>
        <dbReference type="EMBL" id="CAL1671607.1"/>
    </source>
</evidence>
<proteinExistence type="predicted"/>
<evidence type="ECO:0000256" key="1">
    <source>
        <dbReference type="PROSITE-ProRule" id="PRU00047"/>
    </source>
</evidence>
<feature type="domain" description="CCHC-type" evidence="3">
    <location>
        <begin position="126"/>
        <end position="142"/>
    </location>
</feature>
<organism evidence="4 5">
    <name type="scientific">Lasius platythorax</name>
    <dbReference type="NCBI Taxonomy" id="488582"/>
    <lineage>
        <taxon>Eukaryota</taxon>
        <taxon>Metazoa</taxon>
        <taxon>Ecdysozoa</taxon>
        <taxon>Arthropoda</taxon>
        <taxon>Hexapoda</taxon>
        <taxon>Insecta</taxon>
        <taxon>Pterygota</taxon>
        <taxon>Neoptera</taxon>
        <taxon>Endopterygota</taxon>
        <taxon>Hymenoptera</taxon>
        <taxon>Apocrita</taxon>
        <taxon>Aculeata</taxon>
        <taxon>Formicoidea</taxon>
        <taxon>Formicidae</taxon>
        <taxon>Formicinae</taxon>
        <taxon>Lasius</taxon>
        <taxon>Lasius</taxon>
    </lineage>
</organism>
<keyword evidence="1" id="KW-0479">Metal-binding</keyword>
<keyword evidence="1" id="KW-0862">Zinc</keyword>
<comment type="caution">
    <text evidence="4">The sequence shown here is derived from an EMBL/GenBank/DDBJ whole genome shotgun (WGS) entry which is preliminary data.</text>
</comment>
<evidence type="ECO:0000256" key="2">
    <source>
        <dbReference type="SAM" id="MobiDB-lite"/>
    </source>
</evidence>
<dbReference type="SMART" id="SM00343">
    <property type="entry name" value="ZnF_C2HC"/>
    <property type="match status" value="2"/>
</dbReference>
<dbReference type="Proteomes" id="UP001497644">
    <property type="component" value="Unassembled WGS sequence"/>
</dbReference>
<dbReference type="InterPro" id="IPR001878">
    <property type="entry name" value="Znf_CCHC"/>
</dbReference>
<protein>
    <recommendedName>
        <fullName evidence="3">CCHC-type domain-containing protein</fullName>
    </recommendedName>
</protein>
<name>A0AAV2MW34_9HYME</name>
<dbReference type="InterPro" id="IPR036875">
    <property type="entry name" value="Znf_CCHC_sf"/>
</dbReference>
<reference evidence="4" key="1">
    <citation type="submission" date="2024-04" db="EMBL/GenBank/DDBJ databases">
        <authorList>
            <consortium name="Molecular Ecology Group"/>
        </authorList>
    </citation>
    <scope>NUCLEOTIDE SEQUENCE</scope>
</reference>
<gene>
    <name evidence="4" type="ORF">LPLAT_LOCUS2731</name>
</gene>
<keyword evidence="5" id="KW-1185">Reference proteome</keyword>
<dbReference type="AlphaFoldDB" id="A0AAV2MW34"/>
<dbReference type="EMBL" id="CAXIPU020000177">
    <property type="protein sequence ID" value="CAL1671607.1"/>
    <property type="molecule type" value="Genomic_DNA"/>
</dbReference>
<dbReference type="SUPFAM" id="SSF57756">
    <property type="entry name" value="Retrovirus zinc finger-like domains"/>
    <property type="match status" value="1"/>
</dbReference>
<dbReference type="GO" id="GO:0008270">
    <property type="term" value="F:zinc ion binding"/>
    <property type="evidence" value="ECO:0007669"/>
    <property type="project" value="UniProtKB-KW"/>
</dbReference>
<feature type="region of interest" description="Disordered" evidence="2">
    <location>
        <begin position="180"/>
        <end position="243"/>
    </location>
</feature>
<feature type="compositionally biased region" description="Basic residues" evidence="2">
    <location>
        <begin position="189"/>
        <end position="200"/>
    </location>
</feature>
<keyword evidence="1" id="KW-0863">Zinc-finger</keyword>
<evidence type="ECO:0000259" key="3">
    <source>
        <dbReference type="PROSITE" id="PS50158"/>
    </source>
</evidence>
<dbReference type="Gene3D" id="4.10.60.10">
    <property type="entry name" value="Zinc finger, CCHC-type"/>
    <property type="match status" value="1"/>
</dbReference>